<evidence type="ECO:0000256" key="8">
    <source>
        <dbReference type="ARBA" id="ARBA00038408"/>
    </source>
</evidence>
<keyword evidence="11 14" id="KW-0413">Isomerase</keyword>
<keyword evidence="2" id="KW-1003">Cell membrane</keyword>
<dbReference type="AlphaFoldDB" id="A0A2S8ACQ0"/>
<organism evidence="14 15">
    <name type="scientific">Apibacter adventoris</name>
    <dbReference type="NCBI Taxonomy" id="1679466"/>
    <lineage>
        <taxon>Bacteria</taxon>
        <taxon>Pseudomonadati</taxon>
        <taxon>Bacteroidota</taxon>
        <taxon>Flavobacteriia</taxon>
        <taxon>Flavobacteriales</taxon>
        <taxon>Weeksellaceae</taxon>
        <taxon>Apibacter</taxon>
    </lineage>
</organism>
<keyword evidence="5 12" id="KW-1133">Transmembrane helix</keyword>
<comment type="caution">
    <text evidence="14">The sequence shown here is derived from an EMBL/GenBank/DDBJ whole genome shotgun (WGS) entry which is preliminary data.</text>
</comment>
<evidence type="ECO:0000256" key="9">
    <source>
        <dbReference type="ARBA" id="ARBA00040743"/>
    </source>
</evidence>
<name>A0A2S8ACQ0_9FLAO</name>
<evidence type="ECO:0000259" key="13">
    <source>
        <dbReference type="PROSITE" id="PS50198"/>
    </source>
</evidence>
<evidence type="ECO:0000313" key="15">
    <source>
        <dbReference type="Proteomes" id="UP000238042"/>
    </source>
</evidence>
<keyword evidence="6 12" id="KW-0472">Membrane</keyword>
<evidence type="ECO:0000256" key="6">
    <source>
        <dbReference type="ARBA" id="ARBA00023136"/>
    </source>
</evidence>
<protein>
    <recommendedName>
        <fullName evidence="9">Periplasmic chaperone PpiD</fullName>
    </recommendedName>
    <alternativeName>
        <fullName evidence="10">Periplasmic folding chaperone</fullName>
    </alternativeName>
</protein>
<feature type="domain" description="PpiC" evidence="13">
    <location>
        <begin position="354"/>
        <end position="465"/>
    </location>
</feature>
<dbReference type="PANTHER" id="PTHR47529">
    <property type="entry name" value="PEPTIDYL-PROLYL CIS-TRANS ISOMERASE D"/>
    <property type="match status" value="1"/>
</dbReference>
<evidence type="ECO:0000256" key="12">
    <source>
        <dbReference type="SAM" id="Phobius"/>
    </source>
</evidence>
<evidence type="ECO:0000256" key="3">
    <source>
        <dbReference type="ARBA" id="ARBA00022519"/>
    </source>
</evidence>
<evidence type="ECO:0000313" key="14">
    <source>
        <dbReference type="EMBL" id="PQL92669.1"/>
    </source>
</evidence>
<comment type="subcellular location">
    <subcellularLocation>
        <location evidence="1">Cell inner membrane</location>
        <topology evidence="1">Single-pass type II membrane protein</topology>
        <orientation evidence="1">Periplasmic side</orientation>
    </subcellularLocation>
</comment>
<dbReference type="Pfam" id="PF13616">
    <property type="entry name" value="Rotamase_3"/>
    <property type="match status" value="1"/>
</dbReference>
<keyword evidence="15" id="KW-1185">Reference proteome</keyword>
<comment type="similarity">
    <text evidence="8">Belongs to the PpiD chaperone family.</text>
</comment>
<evidence type="ECO:0000256" key="11">
    <source>
        <dbReference type="PROSITE-ProRule" id="PRU00278"/>
    </source>
</evidence>
<evidence type="ECO:0000256" key="7">
    <source>
        <dbReference type="ARBA" id="ARBA00023186"/>
    </source>
</evidence>
<keyword evidence="11" id="KW-0697">Rotamase</keyword>
<evidence type="ECO:0000256" key="5">
    <source>
        <dbReference type="ARBA" id="ARBA00022989"/>
    </source>
</evidence>
<accession>A0A2S8ACQ0</accession>
<dbReference type="EMBL" id="PSZM01000037">
    <property type="protein sequence ID" value="PQL92669.1"/>
    <property type="molecule type" value="Genomic_DNA"/>
</dbReference>
<keyword evidence="3" id="KW-0997">Cell inner membrane</keyword>
<dbReference type="InterPro" id="IPR052029">
    <property type="entry name" value="PpiD_chaperone"/>
</dbReference>
<evidence type="ECO:0000256" key="2">
    <source>
        <dbReference type="ARBA" id="ARBA00022475"/>
    </source>
</evidence>
<dbReference type="InterPro" id="IPR000297">
    <property type="entry name" value="PPIase_PpiC"/>
</dbReference>
<dbReference type="GO" id="GO:0005886">
    <property type="term" value="C:plasma membrane"/>
    <property type="evidence" value="ECO:0007669"/>
    <property type="project" value="UniProtKB-SubCell"/>
</dbReference>
<gene>
    <name evidence="14" type="ORF">C4S77_06510</name>
</gene>
<evidence type="ECO:0000256" key="10">
    <source>
        <dbReference type="ARBA" id="ARBA00042775"/>
    </source>
</evidence>
<evidence type="ECO:0000256" key="1">
    <source>
        <dbReference type="ARBA" id="ARBA00004382"/>
    </source>
</evidence>
<dbReference type="Gene3D" id="3.10.50.40">
    <property type="match status" value="1"/>
</dbReference>
<dbReference type="RefSeq" id="WP_105246877.1">
    <property type="nucleotide sequence ID" value="NZ_PSZM01000037.1"/>
</dbReference>
<keyword evidence="4 12" id="KW-0812">Transmembrane</keyword>
<feature type="transmembrane region" description="Helical" evidence="12">
    <location>
        <begin position="12"/>
        <end position="29"/>
    </location>
</feature>
<dbReference type="Proteomes" id="UP000238042">
    <property type="component" value="Unassembled WGS sequence"/>
</dbReference>
<sequence>MAILTEIRKQTGLLIGATAFGLLAFLVPWNSVSGFLSGHKDPNVLGKVNGEGITRQEYYGQLNLLNTQYQGQYPENIIEGQVWGSLVQNKLIEQKFNQANFILTDKMIWDIAKNSPFFASDPRFKDKNGKVNPQLIQEEFQKAEETQNASPQNREIYQTLLALKRNFGYQAMYRQYFGAYSIGMLTNNKELDILAQNQVNIASIDYVKIDYNTYQKQHPVKVTDEDLQAYIEKHKSKFKIDENRTLDYVFFSGRPTASDEKHTLNSLNSLLSKSIIEGDTIQAFGTVKNDSLYITELNNAQVVDKAFNSQYRQDNQLSPAIQNWVKTASYGQISPAYKEGNYYVLSKFLGRKNSDSVVARNILITYTESNVQIQPKKQRTKEQAKQEAEKLLAQISANPSDFSKIALQNSDDPNVATNGGEMKLTTSQNFPPPYKALQNFLETSPEGKTGIIETPEGYFILNIIKRKPFATVYKLADLAKEIKSSEETTESARKKSQKFIQSIMGKSSKEFQDIAKNSKYKPIQQSGIVRFGSTLQGLGTDKDTDIINWAFDSKRKLGDTEVFSTSDQSYIVVRVSSLFKKGLAHPSLVRKDLEPIVRNEKLSKEISEKINASNKSLDQLATEYKTAKSSATISFDNPSISGMIEPKVGGAAFGIKPGVKSKAIEGKSGVFVIITKSITKGQPGDKKQLRTYLINQYSQLLPNLFLTTLYQDSDIKDYRGDLLNQQQK</sequence>
<dbReference type="InterPro" id="IPR046357">
    <property type="entry name" value="PPIase_dom_sf"/>
</dbReference>
<dbReference type="InterPro" id="IPR027304">
    <property type="entry name" value="Trigger_fact/SurA_dom_sf"/>
</dbReference>
<dbReference type="SUPFAM" id="SSF109998">
    <property type="entry name" value="Triger factor/SurA peptide-binding domain-like"/>
    <property type="match status" value="1"/>
</dbReference>
<dbReference type="OrthoDB" id="9812372at2"/>
<dbReference type="SUPFAM" id="SSF54534">
    <property type="entry name" value="FKBP-like"/>
    <property type="match status" value="1"/>
</dbReference>
<proteinExistence type="inferred from homology"/>
<dbReference type="PROSITE" id="PS50198">
    <property type="entry name" value="PPIC_PPIASE_2"/>
    <property type="match status" value="1"/>
</dbReference>
<dbReference type="PANTHER" id="PTHR47529:SF1">
    <property type="entry name" value="PERIPLASMIC CHAPERONE PPID"/>
    <property type="match status" value="1"/>
</dbReference>
<evidence type="ECO:0000256" key="4">
    <source>
        <dbReference type="ARBA" id="ARBA00022692"/>
    </source>
</evidence>
<dbReference type="Pfam" id="PF13623">
    <property type="entry name" value="SurA_N_2"/>
    <property type="match status" value="1"/>
</dbReference>
<dbReference type="GO" id="GO:0003755">
    <property type="term" value="F:peptidyl-prolyl cis-trans isomerase activity"/>
    <property type="evidence" value="ECO:0007669"/>
    <property type="project" value="UniProtKB-KW"/>
</dbReference>
<reference evidence="14 15" key="1">
    <citation type="submission" date="2018-02" db="EMBL/GenBank/DDBJ databases">
        <title>Genome sequences of Apibacter spp., gut symbionts of Asian honey bees.</title>
        <authorList>
            <person name="Kwong W.K."/>
            <person name="Steele M.I."/>
            <person name="Moran N.A."/>
        </authorList>
    </citation>
    <scope>NUCLEOTIDE SEQUENCE [LARGE SCALE GENOMIC DNA]</scope>
    <source>
        <strain evidence="15">wkB301</strain>
    </source>
</reference>
<keyword evidence="7" id="KW-0143">Chaperone</keyword>